<dbReference type="SUPFAM" id="SSF50156">
    <property type="entry name" value="PDZ domain-like"/>
    <property type="match status" value="1"/>
</dbReference>
<keyword evidence="2" id="KW-1133">Transmembrane helix</keyword>
<dbReference type="GO" id="GO:0004176">
    <property type="term" value="F:ATP-dependent peptidase activity"/>
    <property type="evidence" value="ECO:0007669"/>
    <property type="project" value="UniProtKB-UniRule"/>
</dbReference>
<keyword evidence="2" id="KW-0812">Transmembrane</keyword>
<evidence type="ECO:0000256" key="2">
    <source>
        <dbReference type="SAM" id="Phobius"/>
    </source>
</evidence>
<sequence length="390" mass="43265">MQRTLYRLGHALIIAMLAAILAIMILQNIPTNYVVYLPGPTEEIGEMVETETGGKEEGAFLLTAVYQSYPDLFSYLMLRLDPYAEFHKREEVFYEGETEEQYHSRQQINMLGSQNHAILAVYEELGIPYRYEDQGLYVQSVMADYPAAEVLQLWDRIEALDGQAVKRFEDLKQHLSTKKEGDLASVTFLRGNVRYTEEIELRRLPSSEGEEAEVGLGVSLLVMRSVEPEDERYRVKISTEDIGGPSAGLMFALEIYNRFVPEDISRGYRIAGTGEISPEGDVGVIGGIRHKVIGADRDGADIFLAPADYIDEKRGLHIKNYSEAVRTAEEIGSNMQIVEVRTLSDALEYLRKLPPKAAAEGAAIQAEEAGAEDEAAAAAGIGSHRVIPAA</sequence>
<comment type="similarity">
    <text evidence="1">Belongs to the peptidase S16 family.</text>
</comment>
<dbReference type="EC" id="3.4.21.53" evidence="1"/>
<dbReference type="Pfam" id="PF13180">
    <property type="entry name" value="PDZ_2"/>
    <property type="match status" value="1"/>
</dbReference>
<comment type="catalytic activity">
    <reaction evidence="1">
        <text>Hydrolysis of proteins in presence of ATP.</text>
        <dbReference type="EC" id="3.4.21.53"/>
    </reaction>
</comment>
<gene>
    <name evidence="4" type="ORF">PRECH8_10740</name>
</gene>
<evidence type="ECO:0000259" key="3">
    <source>
        <dbReference type="PROSITE" id="PS51786"/>
    </source>
</evidence>
<dbReference type="InterPro" id="IPR027065">
    <property type="entry name" value="Lon_Prtase"/>
</dbReference>
<dbReference type="InterPro" id="IPR008269">
    <property type="entry name" value="Lon_proteolytic"/>
</dbReference>
<feature type="domain" description="Lon proteolytic" evidence="3">
    <location>
        <begin position="240"/>
        <end position="353"/>
    </location>
</feature>
<accession>A0A916VFE0</accession>
<name>A0A916VFE0_9BACL</name>
<reference evidence="4" key="2">
    <citation type="journal article" date="2021" name="Data Brief">
        <title>Draft genome sequence data of the facultative, thermophilic, xylanolytic bacterium Paenibacillus sp. strain DA-C8.</title>
        <authorList>
            <person name="Chhe C."/>
            <person name="Uke A."/>
            <person name="Baramee S."/>
            <person name="Ungkulpasvich U."/>
            <person name="Tachaapaikoon C."/>
            <person name="Pason P."/>
            <person name="Waeonukul R."/>
            <person name="Ratanakhanokchai K."/>
            <person name="Kosugi A."/>
        </authorList>
    </citation>
    <scope>NUCLEOTIDE SEQUENCE</scope>
    <source>
        <strain evidence="4">DA-C8</strain>
    </source>
</reference>
<dbReference type="GO" id="GO:0005524">
    <property type="term" value="F:ATP binding"/>
    <property type="evidence" value="ECO:0007669"/>
    <property type="project" value="InterPro"/>
</dbReference>
<protein>
    <recommendedName>
        <fullName evidence="1">endopeptidase La</fullName>
        <ecNumber evidence="1">3.4.21.53</ecNumber>
    </recommendedName>
</protein>
<dbReference type="EMBL" id="BMAQ01000006">
    <property type="protein sequence ID" value="GFR37778.1"/>
    <property type="molecule type" value="Genomic_DNA"/>
</dbReference>
<dbReference type="GO" id="GO:0030163">
    <property type="term" value="P:protein catabolic process"/>
    <property type="evidence" value="ECO:0007669"/>
    <property type="project" value="InterPro"/>
</dbReference>
<dbReference type="InterPro" id="IPR020568">
    <property type="entry name" value="Ribosomal_Su5_D2-typ_SF"/>
</dbReference>
<keyword evidence="5" id="KW-1185">Reference proteome</keyword>
<reference evidence="4" key="1">
    <citation type="submission" date="2020-08" db="EMBL/GenBank/DDBJ databases">
        <authorList>
            <person name="Uke A."/>
            <person name="Chhe C."/>
            <person name="Baramee S."/>
            <person name="Kosugi A."/>
        </authorList>
    </citation>
    <scope>NUCLEOTIDE SEQUENCE</scope>
    <source>
        <strain evidence="4">DA-C8</strain>
    </source>
</reference>
<keyword evidence="1" id="KW-0378">Hydrolase</keyword>
<dbReference type="SUPFAM" id="SSF54211">
    <property type="entry name" value="Ribosomal protein S5 domain 2-like"/>
    <property type="match status" value="1"/>
</dbReference>
<feature type="active site" evidence="1">
    <location>
        <position position="246"/>
    </location>
</feature>
<proteinExistence type="inferred from homology"/>
<dbReference type="Pfam" id="PF05362">
    <property type="entry name" value="Lon_C"/>
    <property type="match status" value="1"/>
</dbReference>
<keyword evidence="1" id="KW-0720">Serine protease</keyword>
<keyword evidence="2" id="KW-0472">Membrane</keyword>
<dbReference type="Gene3D" id="3.30.230.10">
    <property type="match status" value="1"/>
</dbReference>
<evidence type="ECO:0000256" key="1">
    <source>
        <dbReference type="PROSITE-ProRule" id="PRU01122"/>
    </source>
</evidence>
<feature type="transmembrane region" description="Helical" evidence="2">
    <location>
        <begin position="7"/>
        <end position="26"/>
    </location>
</feature>
<evidence type="ECO:0000313" key="5">
    <source>
        <dbReference type="Proteomes" id="UP000654993"/>
    </source>
</evidence>
<dbReference type="SMART" id="SM00228">
    <property type="entry name" value="PDZ"/>
    <property type="match status" value="1"/>
</dbReference>
<dbReference type="Gene3D" id="2.30.42.10">
    <property type="match status" value="1"/>
</dbReference>
<organism evidence="4 5">
    <name type="scientific">Insulibacter thermoxylanivorax</name>
    <dbReference type="NCBI Taxonomy" id="2749268"/>
    <lineage>
        <taxon>Bacteria</taxon>
        <taxon>Bacillati</taxon>
        <taxon>Bacillota</taxon>
        <taxon>Bacilli</taxon>
        <taxon>Bacillales</taxon>
        <taxon>Paenibacillaceae</taxon>
        <taxon>Insulibacter</taxon>
    </lineage>
</organism>
<comment type="caution">
    <text evidence="4">The sequence shown here is derived from an EMBL/GenBank/DDBJ whole genome shotgun (WGS) entry which is preliminary data.</text>
</comment>
<evidence type="ECO:0000313" key="4">
    <source>
        <dbReference type="EMBL" id="GFR37778.1"/>
    </source>
</evidence>
<dbReference type="Proteomes" id="UP000654993">
    <property type="component" value="Unassembled WGS sequence"/>
</dbReference>
<dbReference type="RefSeq" id="WP_200966042.1">
    <property type="nucleotide sequence ID" value="NZ_BMAQ01000006.1"/>
</dbReference>
<dbReference type="InterPro" id="IPR036034">
    <property type="entry name" value="PDZ_sf"/>
</dbReference>
<dbReference type="PROSITE" id="PS51786">
    <property type="entry name" value="LON_PROTEOLYTIC"/>
    <property type="match status" value="1"/>
</dbReference>
<dbReference type="AlphaFoldDB" id="A0A916VFE0"/>
<dbReference type="GO" id="GO:0004252">
    <property type="term" value="F:serine-type endopeptidase activity"/>
    <property type="evidence" value="ECO:0007669"/>
    <property type="project" value="UniProtKB-UniRule"/>
</dbReference>
<dbReference type="PANTHER" id="PTHR10046">
    <property type="entry name" value="ATP DEPENDENT LON PROTEASE FAMILY MEMBER"/>
    <property type="match status" value="1"/>
</dbReference>
<feature type="active site" evidence="1">
    <location>
        <position position="291"/>
    </location>
</feature>
<dbReference type="InterPro" id="IPR014721">
    <property type="entry name" value="Ribsml_uS5_D2-typ_fold_subgr"/>
</dbReference>
<dbReference type="GO" id="GO:0006508">
    <property type="term" value="P:proteolysis"/>
    <property type="evidence" value="ECO:0007669"/>
    <property type="project" value="UniProtKB-KW"/>
</dbReference>
<dbReference type="InterPro" id="IPR001478">
    <property type="entry name" value="PDZ"/>
</dbReference>
<keyword evidence="1" id="KW-0645">Protease</keyword>